<evidence type="ECO:0000313" key="2">
    <source>
        <dbReference type="Proteomes" id="UP000237105"/>
    </source>
</evidence>
<dbReference type="AlphaFoldDB" id="A0A2P5BIU3"/>
<accession>A0A2P5BIU3</accession>
<comment type="caution">
    <text evidence="1">The sequence shown here is derived from an EMBL/GenBank/DDBJ whole genome shotgun (WGS) entry which is preliminary data.</text>
</comment>
<dbReference type="Proteomes" id="UP000237105">
    <property type="component" value="Unassembled WGS sequence"/>
</dbReference>
<keyword evidence="2" id="KW-1185">Reference proteome</keyword>
<dbReference type="OrthoDB" id="1929473at2759"/>
<protein>
    <submittedName>
        <fullName evidence="1">Uncharacterized protein</fullName>
    </submittedName>
</protein>
<gene>
    <name evidence="1" type="ORF">PanWU01x14_235840</name>
</gene>
<evidence type="ECO:0000313" key="1">
    <source>
        <dbReference type="EMBL" id="PON48707.1"/>
    </source>
</evidence>
<dbReference type="EMBL" id="JXTB01000272">
    <property type="protein sequence ID" value="PON48707.1"/>
    <property type="molecule type" value="Genomic_DNA"/>
</dbReference>
<sequence>MACEKMPETIVSVLQAFGRVLKASRDVLDKAVGMAVLEYTLMSVPVPRTICSKIDVVIHDFWWGIDRDKQHLYLKSWESSCKPKNRGGLGFQQHNQMYI</sequence>
<name>A0A2P5BIU3_PARAD</name>
<reference evidence="2" key="1">
    <citation type="submission" date="2016-06" db="EMBL/GenBank/DDBJ databases">
        <title>Parallel loss of symbiosis genes in relatives of nitrogen-fixing non-legume Parasponia.</title>
        <authorList>
            <person name="Van Velzen R."/>
            <person name="Holmer R."/>
            <person name="Bu F."/>
            <person name="Rutten L."/>
            <person name="Van Zeijl A."/>
            <person name="Liu W."/>
            <person name="Santuari L."/>
            <person name="Cao Q."/>
            <person name="Sharma T."/>
            <person name="Shen D."/>
            <person name="Roswanjaya Y."/>
            <person name="Wardhani T."/>
            <person name="Kalhor M.S."/>
            <person name="Jansen J."/>
            <person name="Van den Hoogen J."/>
            <person name="Gungor B."/>
            <person name="Hartog M."/>
            <person name="Hontelez J."/>
            <person name="Verver J."/>
            <person name="Yang W.-C."/>
            <person name="Schijlen E."/>
            <person name="Repin R."/>
            <person name="Schilthuizen M."/>
            <person name="Schranz E."/>
            <person name="Heidstra R."/>
            <person name="Miyata K."/>
            <person name="Fedorova E."/>
            <person name="Kohlen W."/>
            <person name="Bisseling T."/>
            <person name="Smit S."/>
            <person name="Geurts R."/>
        </authorList>
    </citation>
    <scope>NUCLEOTIDE SEQUENCE [LARGE SCALE GENOMIC DNA]</scope>
    <source>
        <strain evidence="2">cv. WU1-14</strain>
    </source>
</reference>
<organism evidence="1 2">
    <name type="scientific">Parasponia andersonii</name>
    <name type="common">Sponia andersonii</name>
    <dbReference type="NCBI Taxonomy" id="3476"/>
    <lineage>
        <taxon>Eukaryota</taxon>
        <taxon>Viridiplantae</taxon>
        <taxon>Streptophyta</taxon>
        <taxon>Embryophyta</taxon>
        <taxon>Tracheophyta</taxon>
        <taxon>Spermatophyta</taxon>
        <taxon>Magnoliopsida</taxon>
        <taxon>eudicotyledons</taxon>
        <taxon>Gunneridae</taxon>
        <taxon>Pentapetalae</taxon>
        <taxon>rosids</taxon>
        <taxon>fabids</taxon>
        <taxon>Rosales</taxon>
        <taxon>Cannabaceae</taxon>
        <taxon>Parasponia</taxon>
    </lineage>
</organism>
<proteinExistence type="predicted"/>